<reference evidence="2 3" key="1">
    <citation type="journal article" date="2018" name="Gigascience">
        <title>Genomes of trombidid mites reveal novel predicted allergens and laterally-transferred genes associated with secondary metabolism.</title>
        <authorList>
            <person name="Dong X."/>
            <person name="Chaisiri K."/>
            <person name="Xia D."/>
            <person name="Armstrong S.D."/>
            <person name="Fang Y."/>
            <person name="Donnelly M.J."/>
            <person name="Kadowaki T."/>
            <person name="McGarry J.W."/>
            <person name="Darby A.C."/>
            <person name="Makepeace B.L."/>
        </authorList>
    </citation>
    <scope>NUCLEOTIDE SEQUENCE [LARGE SCALE GENOMIC DNA]</scope>
    <source>
        <strain evidence="2">UoL-UT</strain>
    </source>
</reference>
<accession>A0A443SWY8</accession>
<proteinExistence type="predicted"/>
<keyword evidence="3" id="KW-1185">Reference proteome</keyword>
<dbReference type="EMBL" id="NCKV01000001">
    <property type="protein sequence ID" value="RWS32035.1"/>
    <property type="molecule type" value="Genomic_DNA"/>
</dbReference>
<feature type="region of interest" description="Disordered" evidence="1">
    <location>
        <begin position="24"/>
        <end position="84"/>
    </location>
</feature>
<evidence type="ECO:0000313" key="2">
    <source>
        <dbReference type="EMBL" id="RWS32035.1"/>
    </source>
</evidence>
<evidence type="ECO:0000313" key="3">
    <source>
        <dbReference type="Proteomes" id="UP000288716"/>
    </source>
</evidence>
<feature type="compositionally biased region" description="Low complexity" evidence="1">
    <location>
        <begin position="36"/>
        <end position="53"/>
    </location>
</feature>
<comment type="caution">
    <text evidence="2">The sequence shown here is derived from an EMBL/GenBank/DDBJ whole genome shotgun (WGS) entry which is preliminary data.</text>
</comment>
<dbReference type="VEuPathDB" id="VectorBase:LDEU000002"/>
<dbReference type="AlphaFoldDB" id="A0A443SWY8"/>
<evidence type="ECO:0000256" key="1">
    <source>
        <dbReference type="SAM" id="MobiDB-lite"/>
    </source>
</evidence>
<sequence>MSNVYSDNPNLNATLQASLSENSSLPPFLRNLVGGPVSRSQSASPQRSPHSPSGKYPMSDDKEFDNDVNGVSNDLYKEENCYEN</sequence>
<protein>
    <submittedName>
        <fullName evidence="2">Uncharacterized protein</fullName>
    </submittedName>
</protein>
<organism evidence="2 3">
    <name type="scientific">Leptotrombidium deliense</name>
    <dbReference type="NCBI Taxonomy" id="299467"/>
    <lineage>
        <taxon>Eukaryota</taxon>
        <taxon>Metazoa</taxon>
        <taxon>Ecdysozoa</taxon>
        <taxon>Arthropoda</taxon>
        <taxon>Chelicerata</taxon>
        <taxon>Arachnida</taxon>
        <taxon>Acari</taxon>
        <taxon>Acariformes</taxon>
        <taxon>Trombidiformes</taxon>
        <taxon>Prostigmata</taxon>
        <taxon>Anystina</taxon>
        <taxon>Parasitengona</taxon>
        <taxon>Trombiculoidea</taxon>
        <taxon>Trombiculidae</taxon>
        <taxon>Leptotrombidium</taxon>
    </lineage>
</organism>
<feature type="compositionally biased region" description="Basic and acidic residues" evidence="1">
    <location>
        <begin position="75"/>
        <end position="84"/>
    </location>
</feature>
<gene>
    <name evidence="2" type="ORF">B4U80_06753</name>
</gene>
<dbReference type="Proteomes" id="UP000288716">
    <property type="component" value="Unassembled WGS sequence"/>
</dbReference>
<name>A0A443SWY8_9ACAR</name>